<organism evidence="2 3">
    <name type="scientific">Globisporangium ultimum (strain ATCC 200006 / CBS 805.95 / DAOM BR144)</name>
    <name type="common">Pythium ultimum</name>
    <dbReference type="NCBI Taxonomy" id="431595"/>
    <lineage>
        <taxon>Eukaryota</taxon>
        <taxon>Sar</taxon>
        <taxon>Stramenopiles</taxon>
        <taxon>Oomycota</taxon>
        <taxon>Peronosporomycetes</taxon>
        <taxon>Pythiales</taxon>
        <taxon>Pythiaceae</taxon>
        <taxon>Globisporangium</taxon>
    </lineage>
</organism>
<sequence>MRSWRDEWNHARLELRLRDDELFHGETIALYVDVHVPQHVISPRGANIGTSAPTSPSSSVVATLRQRWKKHCEGARVDIRVCEETEDAAKGKTPRATLFRQDAQLELVLDGRDVRKSSLSSVEEAQIDGLQSSTMVLVFRCDILLKVRSEYWNRPLQLSLRITPPSVVGNGAVAQGEESNFDPMSEPEWPTLFTEQFHMDHVLHLIREETMASEPLTRTLERQICVIKPLQLKMETSYLNNERVCIIAKAMNTHPSLELQVLDLHLHLNESYANSATANNAAKMRSGRLISSTDFFATGSTGARPRLPQRQFRIVNEAQEQFPIRIRSNEQHNFLFLLEALDTGNNGDEERDDAQVTSENEMEGNDAVERVGSMTKGKGANGPAVKRHSIGSVSGSSSVNGSGMKVTKAVVTQTHQTLLTLSWEANGSPTSQARSARMNGMQLSAPIIEYHTIIWSPQNSSTSSTTTVLAPLSTSTLASIGIDGASVSFAHFGKQCALSMSVSPLPLSPPIAVGSMVTICLSIANRSLHTSFDLTLIAPLSQLSSMSSSSAELKRSQLHTRPAWLSFEASHRLGVVPPGMTVRKSIRVVFLRFGQSDLNRFALFDSLSRTCFLPSGLTAPDVASAASSPSTVATSATAWEVFLRN</sequence>
<dbReference type="EMBL" id="GL376560">
    <property type="status" value="NOT_ANNOTATED_CDS"/>
    <property type="molecule type" value="Genomic_DNA"/>
</dbReference>
<proteinExistence type="predicted"/>
<dbReference type="OMA" id="WEANGSP"/>
<dbReference type="eggNOG" id="ENOG502S7J5">
    <property type="taxonomic scope" value="Eukaryota"/>
</dbReference>
<dbReference type="AlphaFoldDB" id="K3WPN7"/>
<name>K3WPN7_GLOUD</name>
<reference evidence="3" key="2">
    <citation type="submission" date="2010-04" db="EMBL/GenBank/DDBJ databases">
        <authorList>
            <person name="Buell R."/>
            <person name="Hamilton J."/>
            <person name="Hostetler J."/>
        </authorList>
    </citation>
    <scope>NUCLEOTIDE SEQUENCE [LARGE SCALE GENOMIC DNA]</scope>
    <source>
        <strain evidence="3">DAOM:BR144</strain>
    </source>
</reference>
<dbReference type="HOGENOM" id="CLU_040257_0_0_1"/>
<dbReference type="EnsemblProtists" id="PYU1_T006929">
    <property type="protein sequence ID" value="PYU1_T006929"/>
    <property type="gene ID" value="PYU1_G006914"/>
</dbReference>
<dbReference type="VEuPathDB" id="FungiDB:PYU1_G006914"/>
<feature type="region of interest" description="Disordered" evidence="1">
    <location>
        <begin position="374"/>
        <end position="402"/>
    </location>
</feature>
<dbReference type="Proteomes" id="UP000019132">
    <property type="component" value="Unassembled WGS sequence"/>
</dbReference>
<keyword evidence="3" id="KW-1185">Reference proteome</keyword>
<evidence type="ECO:0000313" key="2">
    <source>
        <dbReference type="EnsemblProtists" id="PYU1_T006929"/>
    </source>
</evidence>
<evidence type="ECO:0000256" key="1">
    <source>
        <dbReference type="SAM" id="MobiDB-lite"/>
    </source>
</evidence>
<evidence type="ECO:0000313" key="3">
    <source>
        <dbReference type="Proteomes" id="UP000019132"/>
    </source>
</evidence>
<reference evidence="2" key="3">
    <citation type="submission" date="2015-02" db="UniProtKB">
        <authorList>
            <consortium name="EnsemblProtists"/>
        </authorList>
    </citation>
    <scope>IDENTIFICATION</scope>
    <source>
        <strain evidence="2">DAOM BR144</strain>
    </source>
</reference>
<feature type="compositionally biased region" description="Low complexity" evidence="1">
    <location>
        <begin position="390"/>
        <end position="402"/>
    </location>
</feature>
<accession>K3WPN7</accession>
<dbReference type="InParanoid" id="K3WPN7"/>
<reference evidence="3" key="1">
    <citation type="journal article" date="2010" name="Genome Biol.">
        <title>Genome sequence of the necrotrophic plant pathogen Pythium ultimum reveals original pathogenicity mechanisms and effector repertoire.</title>
        <authorList>
            <person name="Levesque C.A."/>
            <person name="Brouwer H."/>
            <person name="Cano L."/>
            <person name="Hamilton J.P."/>
            <person name="Holt C."/>
            <person name="Huitema E."/>
            <person name="Raffaele S."/>
            <person name="Robideau G.P."/>
            <person name="Thines M."/>
            <person name="Win J."/>
            <person name="Zerillo M.M."/>
            <person name="Beakes G.W."/>
            <person name="Boore J.L."/>
            <person name="Busam D."/>
            <person name="Dumas B."/>
            <person name="Ferriera S."/>
            <person name="Fuerstenberg S.I."/>
            <person name="Gachon C.M."/>
            <person name="Gaulin E."/>
            <person name="Govers F."/>
            <person name="Grenville-Briggs L."/>
            <person name="Horner N."/>
            <person name="Hostetler J."/>
            <person name="Jiang R.H."/>
            <person name="Johnson J."/>
            <person name="Krajaejun T."/>
            <person name="Lin H."/>
            <person name="Meijer H.J."/>
            <person name="Moore B."/>
            <person name="Morris P."/>
            <person name="Phuntmart V."/>
            <person name="Puiu D."/>
            <person name="Shetty J."/>
            <person name="Stajich J.E."/>
            <person name="Tripathy S."/>
            <person name="Wawra S."/>
            <person name="van West P."/>
            <person name="Whitty B.R."/>
            <person name="Coutinho P.M."/>
            <person name="Henrissat B."/>
            <person name="Martin F."/>
            <person name="Thomas P.D."/>
            <person name="Tyler B.M."/>
            <person name="De Vries R.P."/>
            <person name="Kamoun S."/>
            <person name="Yandell M."/>
            <person name="Tisserat N."/>
            <person name="Buell C.R."/>
        </authorList>
    </citation>
    <scope>NUCLEOTIDE SEQUENCE</scope>
    <source>
        <strain evidence="3">DAOM:BR144</strain>
    </source>
</reference>
<feature type="region of interest" description="Disordered" evidence="1">
    <location>
        <begin position="345"/>
        <end position="364"/>
    </location>
</feature>
<protein>
    <submittedName>
        <fullName evidence="2">Uncharacterized protein</fullName>
    </submittedName>
</protein>